<keyword evidence="4" id="KW-1185">Reference proteome</keyword>
<organism evidence="3 4">
    <name type="scientific">Citrus sinensis</name>
    <name type="common">Sweet orange</name>
    <name type="synonym">Citrus aurantium var. sinensis</name>
    <dbReference type="NCBI Taxonomy" id="2711"/>
    <lineage>
        <taxon>Eukaryota</taxon>
        <taxon>Viridiplantae</taxon>
        <taxon>Streptophyta</taxon>
        <taxon>Embryophyta</taxon>
        <taxon>Tracheophyta</taxon>
        <taxon>Spermatophyta</taxon>
        <taxon>Magnoliopsida</taxon>
        <taxon>eudicotyledons</taxon>
        <taxon>Gunneridae</taxon>
        <taxon>Pentapetalae</taxon>
        <taxon>rosids</taxon>
        <taxon>malvids</taxon>
        <taxon>Sapindales</taxon>
        <taxon>Rutaceae</taxon>
        <taxon>Aurantioideae</taxon>
        <taxon>Citrus</taxon>
    </lineage>
</organism>
<evidence type="ECO:0000313" key="3">
    <source>
        <dbReference type="EMBL" id="KDO64077.1"/>
    </source>
</evidence>
<accession>A0A067FKV0</accession>
<dbReference type="Proteomes" id="UP000027120">
    <property type="component" value="Unassembled WGS sequence"/>
</dbReference>
<dbReference type="InterPro" id="IPR032675">
    <property type="entry name" value="LRR_dom_sf"/>
</dbReference>
<dbReference type="Pfam" id="PF23247">
    <property type="entry name" value="LRR_RPS2"/>
    <property type="match status" value="1"/>
</dbReference>
<evidence type="ECO:0000313" key="4">
    <source>
        <dbReference type="Proteomes" id="UP000027120"/>
    </source>
</evidence>
<feature type="domain" description="Disease resistance protein At4g27190-like leucine-rich repeats" evidence="2">
    <location>
        <begin position="72"/>
        <end position="162"/>
    </location>
</feature>
<dbReference type="PANTHER" id="PTHR33463">
    <property type="entry name" value="NB-ARC DOMAIN-CONTAINING PROTEIN-RELATED"/>
    <property type="match status" value="1"/>
</dbReference>
<reference evidence="3 4" key="1">
    <citation type="submission" date="2014-04" db="EMBL/GenBank/DDBJ databases">
        <authorList>
            <consortium name="International Citrus Genome Consortium"/>
            <person name="Gmitter F."/>
            <person name="Chen C."/>
            <person name="Farmerie W."/>
            <person name="Harkins T."/>
            <person name="Desany B."/>
            <person name="Mohiuddin M."/>
            <person name="Kodira C."/>
            <person name="Borodovsky M."/>
            <person name="Lomsadze A."/>
            <person name="Burns P."/>
            <person name="Jenkins J."/>
            <person name="Prochnik S."/>
            <person name="Shu S."/>
            <person name="Chapman J."/>
            <person name="Pitluck S."/>
            <person name="Schmutz J."/>
            <person name="Rokhsar D."/>
        </authorList>
    </citation>
    <scope>NUCLEOTIDE SEQUENCE</scope>
</reference>
<name>A0A067FKV0_CITSI</name>
<dbReference type="InterPro" id="IPR050905">
    <property type="entry name" value="Plant_NBS-LRR"/>
</dbReference>
<dbReference type="EMBL" id="KK784909">
    <property type="protein sequence ID" value="KDO64077.1"/>
    <property type="molecule type" value="Genomic_DNA"/>
</dbReference>
<feature type="non-terminal residue" evidence="3">
    <location>
        <position position="1"/>
    </location>
</feature>
<proteinExistence type="predicted"/>
<gene>
    <name evidence="3" type="ORF">CISIN_1g0477001mg</name>
</gene>
<dbReference type="Gene3D" id="3.80.10.10">
    <property type="entry name" value="Ribonuclease Inhibitor"/>
    <property type="match status" value="1"/>
</dbReference>
<dbReference type="PANTHER" id="PTHR33463:SF136">
    <property type="entry name" value="NB-ARC DOMAIN-CONTAINING PROTEIN"/>
    <property type="match status" value="1"/>
</dbReference>
<evidence type="ECO:0000256" key="1">
    <source>
        <dbReference type="ARBA" id="ARBA00022821"/>
    </source>
</evidence>
<keyword evidence="1" id="KW-0611">Plant defense</keyword>
<sequence>VISNLEELKLGGKDITMICQDHLPKHLFQNLKSLEVVSDKSDNFSIGSLQRFHNMEKLELRQFIQRDIFKWRVSYCKRLKNLVSSFTAKSLVHLMKLRIGGCKLMTEIISSEEDVEEDEVVFSRLKWLSLECLESLTSFCSGNCTFKFPSLEDLFVIDCPKVMIFSCGVSSTPRLREVRKNWGLDKGCWECNLNTTVQKADFY</sequence>
<dbReference type="SUPFAM" id="SSF52058">
    <property type="entry name" value="L domain-like"/>
    <property type="match status" value="1"/>
</dbReference>
<protein>
    <recommendedName>
        <fullName evidence="2">Disease resistance protein At4g27190-like leucine-rich repeats domain-containing protein</fullName>
    </recommendedName>
</protein>
<dbReference type="InterPro" id="IPR057135">
    <property type="entry name" value="At4g27190-like_LRR"/>
</dbReference>
<dbReference type="AlphaFoldDB" id="A0A067FKV0"/>
<evidence type="ECO:0000259" key="2">
    <source>
        <dbReference type="Pfam" id="PF23247"/>
    </source>
</evidence>